<reference evidence="2 3" key="1">
    <citation type="journal article" date="2016" name="Front. Microbiol.">
        <title>Fuerstia marisgermanicae gen. nov., sp. nov., an Unusual Member of the Phylum Planctomycetes from the German Wadden Sea.</title>
        <authorList>
            <person name="Kohn T."/>
            <person name="Heuer A."/>
            <person name="Jogler M."/>
            <person name="Vollmers J."/>
            <person name="Boedeker C."/>
            <person name="Bunk B."/>
            <person name="Rast P."/>
            <person name="Borchert D."/>
            <person name="Glockner I."/>
            <person name="Freese H.M."/>
            <person name="Klenk H.P."/>
            <person name="Overmann J."/>
            <person name="Kaster A.K."/>
            <person name="Rohde M."/>
            <person name="Wiegand S."/>
            <person name="Jogler C."/>
        </authorList>
    </citation>
    <scope>NUCLEOTIDE SEQUENCE [LARGE SCALE GENOMIC DNA]</scope>
    <source>
        <strain evidence="2 3">NH11</strain>
    </source>
</reference>
<dbReference type="AlphaFoldDB" id="A0A1P8WAR3"/>
<name>A0A1P8WAR3_9PLAN</name>
<evidence type="ECO:0000256" key="1">
    <source>
        <dbReference type="SAM" id="SignalP"/>
    </source>
</evidence>
<evidence type="ECO:0008006" key="4">
    <source>
        <dbReference type="Google" id="ProtNLM"/>
    </source>
</evidence>
<feature type="chain" id="PRO_5012162166" description="Lipoprotein" evidence="1">
    <location>
        <begin position="25"/>
        <end position="78"/>
    </location>
</feature>
<dbReference type="Proteomes" id="UP000187735">
    <property type="component" value="Chromosome"/>
</dbReference>
<keyword evidence="3" id="KW-1185">Reference proteome</keyword>
<protein>
    <recommendedName>
        <fullName evidence="4">Lipoprotein</fullName>
    </recommendedName>
</protein>
<evidence type="ECO:0000313" key="2">
    <source>
        <dbReference type="EMBL" id="APZ91172.1"/>
    </source>
</evidence>
<dbReference type="RefSeq" id="WP_218922386.1">
    <property type="nucleotide sequence ID" value="NZ_CP017641.1"/>
</dbReference>
<proteinExistence type="predicted"/>
<dbReference type="EMBL" id="CP017641">
    <property type="protein sequence ID" value="APZ91172.1"/>
    <property type="molecule type" value="Genomic_DNA"/>
</dbReference>
<organism evidence="2 3">
    <name type="scientific">Fuerstiella marisgermanici</name>
    <dbReference type="NCBI Taxonomy" id="1891926"/>
    <lineage>
        <taxon>Bacteria</taxon>
        <taxon>Pseudomonadati</taxon>
        <taxon>Planctomycetota</taxon>
        <taxon>Planctomycetia</taxon>
        <taxon>Planctomycetales</taxon>
        <taxon>Planctomycetaceae</taxon>
        <taxon>Fuerstiella</taxon>
    </lineage>
</organism>
<evidence type="ECO:0000313" key="3">
    <source>
        <dbReference type="Proteomes" id="UP000187735"/>
    </source>
</evidence>
<dbReference type="KEGG" id="fmr:Fuma_00758"/>
<feature type="signal peptide" evidence="1">
    <location>
        <begin position="1"/>
        <end position="24"/>
    </location>
</feature>
<keyword evidence="1" id="KW-0732">Signal</keyword>
<accession>A0A1P8WAR3</accession>
<dbReference type="PROSITE" id="PS51257">
    <property type="entry name" value="PROKAR_LIPOPROTEIN"/>
    <property type="match status" value="1"/>
</dbReference>
<gene>
    <name evidence="2" type="ORF">Fuma_00758</name>
</gene>
<sequence length="78" mass="8421" precursor="true">MKAATGRKQIVLSMLAAMASSALFTGCQTSIGGQTLPSATYLDDDVQYFPAGPEFKLSNQVAAARKYKLEQEQLKNGY</sequence>